<dbReference type="PIRSF" id="PIRSF014972">
    <property type="entry name" value="FlK"/>
    <property type="match status" value="1"/>
</dbReference>
<proteinExistence type="predicted"/>
<keyword evidence="3" id="KW-1185">Reference proteome</keyword>
<sequence length="130" mass="14249">MKARLQVGHRERLEVTVTREMTASFGGVEVHPVLSTVSMVYHMEWAGRKVILPFLEPGEEGVGGAISVEHRAPAPVGKVVTFTAEAIEVTSRKVLCRVWCEHDKALVGEGTFLQAILPSGAIRRRIEAMS</sequence>
<dbReference type="PANTHER" id="PTHR36934:SF1">
    <property type="entry name" value="THIOESTERASE DOMAIN-CONTAINING PROTEIN"/>
    <property type="match status" value="1"/>
</dbReference>
<accession>A0ABV8JF00</accession>
<gene>
    <name evidence="2" type="ORF">ACFOUO_03560</name>
</gene>
<comment type="caution">
    <text evidence="2">The sequence shown here is derived from an EMBL/GenBank/DDBJ whole genome shotgun (WGS) entry which is preliminary data.</text>
</comment>
<protein>
    <submittedName>
        <fullName evidence="2">Thioesterase family protein</fullName>
    </submittedName>
</protein>
<dbReference type="InterPro" id="IPR054485">
    <property type="entry name" value="FlK-like_dom"/>
</dbReference>
<name>A0ABV8JF00_9BACL</name>
<dbReference type="RefSeq" id="WP_380702209.1">
    <property type="nucleotide sequence ID" value="NZ_JBHSAP010000007.1"/>
</dbReference>
<dbReference type="InterPro" id="IPR029069">
    <property type="entry name" value="HotDog_dom_sf"/>
</dbReference>
<reference evidence="3" key="1">
    <citation type="journal article" date="2019" name="Int. J. Syst. Evol. Microbiol.">
        <title>The Global Catalogue of Microorganisms (GCM) 10K type strain sequencing project: providing services to taxonomists for standard genome sequencing and annotation.</title>
        <authorList>
            <consortium name="The Broad Institute Genomics Platform"/>
            <consortium name="The Broad Institute Genome Sequencing Center for Infectious Disease"/>
            <person name="Wu L."/>
            <person name="Ma J."/>
        </authorList>
    </citation>
    <scope>NUCLEOTIDE SEQUENCE [LARGE SCALE GENOMIC DNA]</scope>
    <source>
        <strain evidence="3">IBRC-M 10813</strain>
    </source>
</reference>
<evidence type="ECO:0000313" key="2">
    <source>
        <dbReference type="EMBL" id="MFC4075879.1"/>
    </source>
</evidence>
<feature type="domain" description="Fluoroacetyl-CoA-specific thioesterase-like" evidence="1">
    <location>
        <begin position="17"/>
        <end position="118"/>
    </location>
</feature>
<dbReference type="Proteomes" id="UP001595843">
    <property type="component" value="Unassembled WGS sequence"/>
</dbReference>
<evidence type="ECO:0000313" key="3">
    <source>
        <dbReference type="Proteomes" id="UP001595843"/>
    </source>
</evidence>
<evidence type="ECO:0000259" key="1">
    <source>
        <dbReference type="Pfam" id="PF22636"/>
    </source>
</evidence>
<organism evidence="2 3">
    <name type="scientific">Salinithrix halophila</name>
    <dbReference type="NCBI Taxonomy" id="1485204"/>
    <lineage>
        <taxon>Bacteria</taxon>
        <taxon>Bacillati</taxon>
        <taxon>Bacillota</taxon>
        <taxon>Bacilli</taxon>
        <taxon>Bacillales</taxon>
        <taxon>Thermoactinomycetaceae</taxon>
        <taxon>Salinithrix</taxon>
    </lineage>
</organism>
<dbReference type="InterPro" id="IPR025540">
    <property type="entry name" value="FlK"/>
</dbReference>
<dbReference type="Gene3D" id="3.10.129.10">
    <property type="entry name" value="Hotdog Thioesterase"/>
    <property type="match status" value="1"/>
</dbReference>
<dbReference type="Pfam" id="PF22636">
    <property type="entry name" value="FlK"/>
    <property type="match status" value="1"/>
</dbReference>
<dbReference type="EMBL" id="JBHSAP010000007">
    <property type="protein sequence ID" value="MFC4075879.1"/>
    <property type="molecule type" value="Genomic_DNA"/>
</dbReference>
<dbReference type="SUPFAM" id="SSF54637">
    <property type="entry name" value="Thioesterase/thiol ester dehydrase-isomerase"/>
    <property type="match status" value="1"/>
</dbReference>
<dbReference type="PANTHER" id="PTHR36934">
    <property type="entry name" value="BLR0278 PROTEIN"/>
    <property type="match status" value="1"/>
</dbReference>